<dbReference type="SUPFAM" id="SSF101936">
    <property type="entry name" value="DNA-binding pseudobarrel domain"/>
    <property type="match status" value="1"/>
</dbReference>
<dbReference type="Proteomes" id="UP001281410">
    <property type="component" value="Unassembled WGS sequence"/>
</dbReference>
<dbReference type="PANTHER" id="PTHR31541">
    <property type="entry name" value="B3 DOMAIN PLANT PROTEIN-RELATED"/>
    <property type="match status" value="1"/>
</dbReference>
<keyword evidence="4" id="KW-0804">Transcription</keyword>
<evidence type="ECO:0000313" key="7">
    <source>
        <dbReference type="EMBL" id="KAK3231999.1"/>
    </source>
</evidence>
<dbReference type="Pfam" id="PF03754">
    <property type="entry name" value="At2g31720-like"/>
    <property type="match status" value="1"/>
</dbReference>
<dbReference type="InterPro" id="IPR005508">
    <property type="entry name" value="At2g31720-like"/>
</dbReference>
<dbReference type="Gene3D" id="2.40.330.10">
    <property type="entry name" value="DNA-binding pseudobarrel domain"/>
    <property type="match status" value="1"/>
</dbReference>
<dbReference type="GO" id="GO:0005634">
    <property type="term" value="C:nucleus"/>
    <property type="evidence" value="ECO:0007669"/>
    <property type="project" value="UniProtKB-SubCell"/>
</dbReference>
<evidence type="ECO:0000256" key="1">
    <source>
        <dbReference type="ARBA" id="ARBA00004123"/>
    </source>
</evidence>
<evidence type="ECO:0000256" key="2">
    <source>
        <dbReference type="ARBA" id="ARBA00023015"/>
    </source>
</evidence>
<comment type="subcellular location">
    <subcellularLocation>
        <location evidence="1">Nucleus</location>
    </subcellularLocation>
</comment>
<evidence type="ECO:0000256" key="5">
    <source>
        <dbReference type="ARBA" id="ARBA00023242"/>
    </source>
</evidence>
<feature type="compositionally biased region" description="Basic and acidic residues" evidence="6">
    <location>
        <begin position="37"/>
        <end position="49"/>
    </location>
</feature>
<keyword evidence="3" id="KW-0238">DNA-binding</keyword>
<evidence type="ECO:0008006" key="9">
    <source>
        <dbReference type="Google" id="ProtNLM"/>
    </source>
</evidence>
<comment type="caution">
    <text evidence="7">The sequence shown here is derived from an EMBL/GenBank/DDBJ whole genome shotgun (WGS) entry which is preliminary data.</text>
</comment>
<dbReference type="PANTHER" id="PTHR31541:SF25">
    <property type="entry name" value="GAMMA-GLIADIN B"/>
    <property type="match status" value="1"/>
</dbReference>
<proteinExistence type="predicted"/>
<dbReference type="GO" id="GO:0003677">
    <property type="term" value="F:DNA binding"/>
    <property type="evidence" value="ECO:0007669"/>
    <property type="project" value="UniProtKB-KW"/>
</dbReference>
<reference evidence="7" key="1">
    <citation type="journal article" date="2023" name="Plant J.">
        <title>Genome sequences and population genomics provide insights into the demographic history, inbreeding, and mutation load of two 'living fossil' tree species of Dipteronia.</title>
        <authorList>
            <person name="Feng Y."/>
            <person name="Comes H.P."/>
            <person name="Chen J."/>
            <person name="Zhu S."/>
            <person name="Lu R."/>
            <person name="Zhang X."/>
            <person name="Li P."/>
            <person name="Qiu J."/>
            <person name="Olsen K.M."/>
            <person name="Qiu Y."/>
        </authorList>
    </citation>
    <scope>NUCLEOTIDE SEQUENCE</scope>
    <source>
        <strain evidence="7">NBL</strain>
    </source>
</reference>
<sequence length="180" mass="20359">MSLISWNELEQEAAEALGLLKTGVVTRAEAGTSQTDNRARTLDDPPPDLKNHIESSYNGKDILLVMEKTITASDIDEKQNRLLFGVNNVKNQFLITQEEKNKVNQPGGLQVSVIDPCFETIPGVKLKKRTKKESQYSAYVLTGNWSKIPQNEMNHLRKNDTVRLWSFRHGSELFFALVKT</sequence>
<keyword evidence="8" id="KW-1185">Reference proteome</keyword>
<organism evidence="7 8">
    <name type="scientific">Dipteronia sinensis</name>
    <dbReference type="NCBI Taxonomy" id="43782"/>
    <lineage>
        <taxon>Eukaryota</taxon>
        <taxon>Viridiplantae</taxon>
        <taxon>Streptophyta</taxon>
        <taxon>Embryophyta</taxon>
        <taxon>Tracheophyta</taxon>
        <taxon>Spermatophyta</taxon>
        <taxon>Magnoliopsida</taxon>
        <taxon>eudicotyledons</taxon>
        <taxon>Gunneridae</taxon>
        <taxon>Pentapetalae</taxon>
        <taxon>rosids</taxon>
        <taxon>malvids</taxon>
        <taxon>Sapindales</taxon>
        <taxon>Sapindaceae</taxon>
        <taxon>Hippocastanoideae</taxon>
        <taxon>Acereae</taxon>
        <taxon>Dipteronia</taxon>
    </lineage>
</organism>
<dbReference type="AlphaFoldDB" id="A0AAE0EL29"/>
<evidence type="ECO:0000256" key="6">
    <source>
        <dbReference type="SAM" id="MobiDB-lite"/>
    </source>
</evidence>
<evidence type="ECO:0000256" key="4">
    <source>
        <dbReference type="ARBA" id="ARBA00023163"/>
    </source>
</evidence>
<evidence type="ECO:0000256" key="3">
    <source>
        <dbReference type="ARBA" id="ARBA00023125"/>
    </source>
</evidence>
<evidence type="ECO:0000313" key="8">
    <source>
        <dbReference type="Proteomes" id="UP001281410"/>
    </source>
</evidence>
<gene>
    <name evidence="7" type="ORF">Dsin_003880</name>
</gene>
<keyword evidence="5" id="KW-0539">Nucleus</keyword>
<dbReference type="EMBL" id="JANJYJ010000001">
    <property type="protein sequence ID" value="KAK3231999.1"/>
    <property type="molecule type" value="Genomic_DNA"/>
</dbReference>
<name>A0AAE0EL29_9ROSI</name>
<protein>
    <recommendedName>
        <fullName evidence="9">TF-B3 domain-containing protein</fullName>
    </recommendedName>
</protein>
<feature type="region of interest" description="Disordered" evidence="6">
    <location>
        <begin position="29"/>
        <end position="49"/>
    </location>
</feature>
<accession>A0AAE0EL29</accession>
<keyword evidence="2" id="KW-0805">Transcription regulation</keyword>
<dbReference type="InterPro" id="IPR015300">
    <property type="entry name" value="DNA-bd_pseudobarrel_sf"/>
</dbReference>